<keyword evidence="3" id="KW-1185">Reference proteome</keyword>
<name>A0ABV1LMH7_9BURK</name>
<evidence type="ECO:0000313" key="3">
    <source>
        <dbReference type="Proteomes" id="UP001469089"/>
    </source>
</evidence>
<gene>
    <name evidence="2" type="ORF">N0A02_12980</name>
</gene>
<feature type="coiled-coil region" evidence="1">
    <location>
        <begin position="197"/>
        <end position="224"/>
    </location>
</feature>
<evidence type="ECO:0000313" key="2">
    <source>
        <dbReference type="EMBL" id="MEQ5840342.1"/>
    </source>
</evidence>
<sequence length="658" mass="73573">MKIASIHIYSHDGRRRDLPLNPDGLNIITGLASTGKSSLSDIVEYCMGEDNCKIAEGFIRETVSWFAVTFQFPHEQVFVAKPNPKPGKVQCSLAMVLRGREIRTPDFEALKHNGGDELVHEVLSSLLGIPEAKTPVPERSSRTGYSVNVKHTTFYLFQKQGLVASKDLLFYRQAEEHLPQAIRDTFAVLFRISNVGDMEAEANRRAMQRELRIAQRELRVAQETEDALDTRGLGLLAEARAAGIPFSSSDGSNAWSENGAESDLVASLREVLTWQPGQIPLLADSEMAKLQARRSRLRAERRQVQDQIAAVQRYVKGASDFQTEAQEQRSRLESINALPRSPSGAWQWPFLSEADARMDGIAQVLLEELSSLDKDLENVGGARPRLDQHLAQLTDKASRLREDIYGIEVDLNAAVLAEEKAAAQEDANTQAAKIQGRVSFYLESLTPGNRINTLKLKVERLQAKLDQLTQQTGSDDDADARMESIITHISATMSALVREFKAYFSEFPFRLDMRNLTVVVQRPGNPVPMIRTGGGANWLAYHISALLALHHYAWKNNVPIPRFLMLDQPTQVYFPSQAAYESVAGDAKRVRTVDVDLAAAKRLFETLLNYTKVLVPGFQLIVTEHANFAEDWFQEALIEDPWMDPPALVPKDWPSWGS</sequence>
<accession>A0ABV1LMH7</accession>
<organism evidence="2 3">
    <name type="scientific">Paraburkholderia acidicola</name>
    <dbReference type="NCBI Taxonomy" id="1912599"/>
    <lineage>
        <taxon>Bacteria</taxon>
        <taxon>Pseudomonadati</taxon>
        <taxon>Pseudomonadota</taxon>
        <taxon>Betaproteobacteria</taxon>
        <taxon>Burkholderiales</taxon>
        <taxon>Burkholderiaceae</taxon>
        <taxon>Paraburkholderia</taxon>
    </lineage>
</organism>
<dbReference type="Pfam" id="PF12532">
    <property type="entry name" value="DUF3732"/>
    <property type="match status" value="1"/>
</dbReference>
<dbReference type="Proteomes" id="UP001469089">
    <property type="component" value="Unassembled WGS sequence"/>
</dbReference>
<evidence type="ECO:0000256" key="1">
    <source>
        <dbReference type="SAM" id="Coils"/>
    </source>
</evidence>
<dbReference type="RefSeq" id="WP_349542542.1">
    <property type="nucleotide sequence ID" value="NZ_JAOALG010000001.1"/>
</dbReference>
<reference evidence="2 3" key="1">
    <citation type="journal article" date="2024" name="Chem. Sci.">
        <title>Discovery of a lagriamide polyketide by integrated genome mining, isotopic labeling, and untargeted metabolomics.</title>
        <authorList>
            <person name="Fergusson C.H."/>
            <person name="Saulog J."/>
            <person name="Paulo B.S."/>
            <person name="Wilson D.M."/>
            <person name="Liu D.Y."/>
            <person name="Morehouse N.J."/>
            <person name="Waterworth S."/>
            <person name="Barkei J."/>
            <person name="Gray C.A."/>
            <person name="Kwan J.C."/>
            <person name="Eustaquio A.S."/>
            <person name="Linington R.G."/>
        </authorList>
    </citation>
    <scope>NUCLEOTIDE SEQUENCE [LARGE SCALE GENOMIC DNA]</scope>
    <source>
        <strain evidence="2 3">RL17-338-BIF-B</strain>
    </source>
</reference>
<protein>
    <submittedName>
        <fullName evidence="2">DUF3732 domain-containing protein</fullName>
    </submittedName>
</protein>
<dbReference type="InterPro" id="IPR022205">
    <property type="entry name" value="DUF3732"/>
</dbReference>
<dbReference type="EMBL" id="JAOALG010000001">
    <property type="protein sequence ID" value="MEQ5840342.1"/>
    <property type="molecule type" value="Genomic_DNA"/>
</dbReference>
<comment type="caution">
    <text evidence="2">The sequence shown here is derived from an EMBL/GenBank/DDBJ whole genome shotgun (WGS) entry which is preliminary data.</text>
</comment>
<keyword evidence="1" id="KW-0175">Coiled coil</keyword>
<proteinExistence type="predicted"/>